<evidence type="ECO:0000313" key="1">
    <source>
        <dbReference type="EMBL" id="JAS60362.1"/>
    </source>
</evidence>
<accession>A0A1B6GD49</accession>
<protein>
    <submittedName>
        <fullName evidence="1">Uncharacterized protein</fullName>
    </submittedName>
</protein>
<feature type="non-terminal residue" evidence="1">
    <location>
        <position position="1"/>
    </location>
</feature>
<proteinExistence type="predicted"/>
<feature type="non-terminal residue" evidence="1">
    <location>
        <position position="122"/>
    </location>
</feature>
<dbReference type="AlphaFoldDB" id="A0A1B6GD49"/>
<reference evidence="1" key="1">
    <citation type="submission" date="2015-11" db="EMBL/GenBank/DDBJ databases">
        <title>De novo transcriptome assembly of four potential Pierce s Disease insect vectors from Arizona vineyards.</title>
        <authorList>
            <person name="Tassone E.E."/>
        </authorList>
    </citation>
    <scope>NUCLEOTIDE SEQUENCE</scope>
</reference>
<sequence length="122" mass="15008">NSFIDALKTESWKMLYSSPVNYKYDIFQRTILFYFNEYFQKKITRYYINKNIYPSKLKIEKGKIIDFSHFARETKCKQMYKQLRKLNKDFKKKVTTYKKQYYKHKINKALNVNKVAWNIVNA</sequence>
<gene>
    <name evidence="1" type="ORF">g.48199</name>
</gene>
<organism evidence="1">
    <name type="scientific">Cuerna arida</name>
    <dbReference type="NCBI Taxonomy" id="1464854"/>
    <lineage>
        <taxon>Eukaryota</taxon>
        <taxon>Metazoa</taxon>
        <taxon>Ecdysozoa</taxon>
        <taxon>Arthropoda</taxon>
        <taxon>Hexapoda</taxon>
        <taxon>Insecta</taxon>
        <taxon>Pterygota</taxon>
        <taxon>Neoptera</taxon>
        <taxon>Paraneoptera</taxon>
        <taxon>Hemiptera</taxon>
        <taxon>Auchenorrhyncha</taxon>
        <taxon>Membracoidea</taxon>
        <taxon>Cicadellidae</taxon>
        <taxon>Cicadellinae</taxon>
        <taxon>Proconiini</taxon>
        <taxon>Cuerna</taxon>
    </lineage>
</organism>
<name>A0A1B6GD49_9HEMI</name>
<dbReference type="EMBL" id="GECZ01009407">
    <property type="protein sequence ID" value="JAS60362.1"/>
    <property type="molecule type" value="Transcribed_RNA"/>
</dbReference>